<comment type="pathway">
    <text evidence="1 7">Pyrimidine metabolism; UMP biosynthesis via de novo pathway; (S)-dihydroorotate from bicarbonate: step 2/3.</text>
</comment>
<keyword evidence="11" id="KW-1185">Reference proteome</keyword>
<organism evidence="10 11">
    <name type="scientific">Liquorilactobacillus satsumensis DSM 16230 = JCM 12392</name>
    <dbReference type="NCBI Taxonomy" id="1423801"/>
    <lineage>
        <taxon>Bacteria</taxon>
        <taxon>Bacillati</taxon>
        <taxon>Bacillota</taxon>
        <taxon>Bacilli</taxon>
        <taxon>Lactobacillales</taxon>
        <taxon>Lactobacillaceae</taxon>
        <taxon>Liquorilactobacillus</taxon>
    </lineage>
</organism>
<gene>
    <name evidence="7" type="primary">pyrB</name>
    <name evidence="10" type="ORF">FD50_GL002531</name>
</gene>
<dbReference type="InterPro" id="IPR006132">
    <property type="entry name" value="Asp/Orn_carbamoyltranf_P-bd"/>
</dbReference>
<dbReference type="PRINTS" id="PR00101">
    <property type="entry name" value="ATCASE"/>
</dbReference>
<feature type="binding site" evidence="7">
    <location>
        <position position="86"/>
    </location>
    <ligand>
        <name>L-aspartate</name>
        <dbReference type="ChEBI" id="CHEBI:29991"/>
    </ligand>
</feature>
<evidence type="ECO:0000256" key="4">
    <source>
        <dbReference type="ARBA" id="ARBA00022975"/>
    </source>
</evidence>
<dbReference type="EMBL" id="AZFQ01000019">
    <property type="protein sequence ID" value="KRL99992.1"/>
    <property type="molecule type" value="Genomic_DNA"/>
</dbReference>
<comment type="function">
    <text evidence="5 7">Catalyzes the condensation of carbamoyl phosphate and aspartate to form carbamoyl aspartate and inorganic phosphate, the committed step in the de novo pyrimidine nucleotide biosynthesis pathway.</text>
</comment>
<feature type="binding site" evidence="7">
    <location>
        <position position="268"/>
    </location>
    <ligand>
        <name>carbamoyl phosphate</name>
        <dbReference type="ChEBI" id="CHEBI:58228"/>
    </ligand>
</feature>
<dbReference type="PRINTS" id="PR00100">
    <property type="entry name" value="AOTCASE"/>
</dbReference>
<dbReference type="GO" id="GO:0006207">
    <property type="term" value="P:'de novo' pyrimidine nucleobase biosynthetic process"/>
    <property type="evidence" value="ECO:0007669"/>
    <property type="project" value="InterPro"/>
</dbReference>
<accession>A0A0R1V9N1</accession>
<keyword evidence="4 7" id="KW-0665">Pyrimidine biosynthesis</keyword>
<comment type="catalytic activity">
    <reaction evidence="6 7">
        <text>carbamoyl phosphate + L-aspartate = N-carbamoyl-L-aspartate + phosphate + H(+)</text>
        <dbReference type="Rhea" id="RHEA:20013"/>
        <dbReference type="ChEBI" id="CHEBI:15378"/>
        <dbReference type="ChEBI" id="CHEBI:29991"/>
        <dbReference type="ChEBI" id="CHEBI:32814"/>
        <dbReference type="ChEBI" id="CHEBI:43474"/>
        <dbReference type="ChEBI" id="CHEBI:58228"/>
        <dbReference type="EC" id="2.1.3.2"/>
    </reaction>
</comment>
<dbReference type="HAMAP" id="MF_00001">
    <property type="entry name" value="Asp_carb_tr"/>
    <property type="match status" value="1"/>
</dbReference>
<keyword evidence="3 7" id="KW-0808">Transferase</keyword>
<dbReference type="Pfam" id="PF00185">
    <property type="entry name" value="OTCace"/>
    <property type="match status" value="1"/>
</dbReference>
<dbReference type="EC" id="2.1.3.2" evidence="7"/>
<comment type="subunit">
    <text evidence="7">Heterododecamer (2C3:3R2) of six catalytic PyrB chains organized as two trimers (C3), and six regulatory PyrI chains organized as three dimers (R2).</text>
</comment>
<name>A0A0R1V9N1_9LACO</name>
<dbReference type="GO" id="GO:0005829">
    <property type="term" value="C:cytosol"/>
    <property type="evidence" value="ECO:0007669"/>
    <property type="project" value="TreeGrafter"/>
</dbReference>
<comment type="similarity">
    <text evidence="2 7">Belongs to the aspartate/ornithine carbamoyltransferase superfamily. ATCase family.</text>
</comment>
<dbReference type="PANTHER" id="PTHR45753">
    <property type="entry name" value="ORNITHINE CARBAMOYLTRANSFERASE, MITOCHONDRIAL"/>
    <property type="match status" value="1"/>
</dbReference>
<feature type="binding site" evidence="7">
    <location>
        <position position="59"/>
    </location>
    <ligand>
        <name>carbamoyl phosphate</name>
        <dbReference type="ChEBI" id="CHEBI:58228"/>
    </ligand>
</feature>
<evidence type="ECO:0000259" key="8">
    <source>
        <dbReference type="Pfam" id="PF00185"/>
    </source>
</evidence>
<feature type="binding site" evidence="7">
    <location>
        <position position="144"/>
    </location>
    <ligand>
        <name>carbamoyl phosphate</name>
        <dbReference type="ChEBI" id="CHEBI:58228"/>
    </ligand>
</feature>
<dbReference type="UniPathway" id="UPA00070">
    <property type="reaction ID" value="UER00116"/>
</dbReference>
<evidence type="ECO:0000313" key="11">
    <source>
        <dbReference type="Proteomes" id="UP000051166"/>
    </source>
</evidence>
<dbReference type="Pfam" id="PF02729">
    <property type="entry name" value="OTCace_N"/>
    <property type="match status" value="1"/>
</dbReference>
<dbReference type="PROSITE" id="PS00097">
    <property type="entry name" value="CARBAMOYLTRANSFERASE"/>
    <property type="match status" value="1"/>
</dbReference>
<feature type="binding site" evidence="7">
    <location>
        <position position="108"/>
    </location>
    <ligand>
        <name>carbamoyl phosphate</name>
        <dbReference type="ChEBI" id="CHEBI:58228"/>
    </ligand>
</feature>
<evidence type="ECO:0000313" key="10">
    <source>
        <dbReference type="EMBL" id="KRL99992.1"/>
    </source>
</evidence>
<sequence>MEVAKIVTLQHFLTVKKLQVEQVESLIARATFFKNGGAVPQFETPLYAANLFFENSTRTHCSFEMAERKLGLQTIPFDPSTSSVSKGETLYDTLLALESIGVNLAVIRHSQNEYYRDLVELTPPQKLEMGIVNAGDGSGQHPSQSLLDMMTIAEQFGSFTGLKVVIVGDLTNSRVARSNMELLQRLGAQLYFSGPRCWYSEEFAAYGTYRPLDEVLPQMDVVMLLRVQHERHQAEADFSAASYHTKYGLTEKRYAQLKEKAIIMHPGPINRGVELSSSLVEAPKSRFTTQMQNGVFMRMAMLESVIRGRHLGGR</sequence>
<dbReference type="PATRIC" id="fig|1423801.4.peg.2590"/>
<feature type="domain" description="Aspartate/ornithine carbamoyltransferase carbamoyl-P binding" evidence="9">
    <location>
        <begin position="10"/>
        <end position="154"/>
    </location>
</feature>
<feature type="binding site" evidence="7">
    <location>
        <position position="174"/>
    </location>
    <ligand>
        <name>L-aspartate</name>
        <dbReference type="ChEBI" id="CHEBI:29991"/>
    </ligand>
</feature>
<evidence type="ECO:0000256" key="5">
    <source>
        <dbReference type="ARBA" id="ARBA00043884"/>
    </source>
</evidence>
<feature type="domain" description="Aspartate/ornithine carbamoyltransferase Asp/Orn-binding" evidence="8">
    <location>
        <begin position="161"/>
        <end position="304"/>
    </location>
</feature>
<evidence type="ECO:0000259" key="9">
    <source>
        <dbReference type="Pfam" id="PF02729"/>
    </source>
</evidence>
<dbReference type="GO" id="GO:0006520">
    <property type="term" value="P:amino acid metabolic process"/>
    <property type="evidence" value="ECO:0007669"/>
    <property type="project" value="InterPro"/>
</dbReference>
<feature type="binding site" evidence="7">
    <location>
        <position position="141"/>
    </location>
    <ligand>
        <name>carbamoyl phosphate</name>
        <dbReference type="ChEBI" id="CHEBI:58228"/>
    </ligand>
</feature>
<comment type="caution">
    <text evidence="10">The sequence shown here is derived from an EMBL/GenBank/DDBJ whole genome shotgun (WGS) entry which is preliminary data.</text>
</comment>
<dbReference type="FunFam" id="3.40.50.1370:FF:000011">
    <property type="entry name" value="Aspartate carbamoyltransferase"/>
    <property type="match status" value="1"/>
</dbReference>
<dbReference type="NCBIfam" id="TIGR00670">
    <property type="entry name" value="asp_carb_tr"/>
    <property type="match status" value="1"/>
</dbReference>
<evidence type="ECO:0000256" key="2">
    <source>
        <dbReference type="ARBA" id="ARBA00008896"/>
    </source>
</evidence>
<evidence type="ECO:0000256" key="1">
    <source>
        <dbReference type="ARBA" id="ARBA00004852"/>
    </source>
</evidence>
<dbReference type="SUPFAM" id="SSF53671">
    <property type="entry name" value="Aspartate/ornithine carbamoyltransferase"/>
    <property type="match status" value="1"/>
</dbReference>
<evidence type="ECO:0000256" key="7">
    <source>
        <dbReference type="HAMAP-Rule" id="MF_00001"/>
    </source>
</evidence>
<dbReference type="InterPro" id="IPR006131">
    <property type="entry name" value="Asp_carbamoyltransf_Asp/Orn-bd"/>
</dbReference>
<dbReference type="Proteomes" id="UP000051166">
    <property type="component" value="Unassembled WGS sequence"/>
</dbReference>
<feature type="binding site" evidence="7">
    <location>
        <position position="267"/>
    </location>
    <ligand>
        <name>carbamoyl phosphate</name>
        <dbReference type="ChEBI" id="CHEBI:58228"/>
    </ligand>
</feature>
<feature type="binding site" evidence="7">
    <location>
        <position position="226"/>
    </location>
    <ligand>
        <name>L-aspartate</name>
        <dbReference type="ChEBI" id="CHEBI:29991"/>
    </ligand>
</feature>
<dbReference type="NCBIfam" id="NF002032">
    <property type="entry name" value="PRK00856.1"/>
    <property type="match status" value="1"/>
</dbReference>
<dbReference type="STRING" id="1423801.FD50_GL002531"/>
<dbReference type="InterPro" id="IPR002082">
    <property type="entry name" value="Asp_carbamoyltransf"/>
</dbReference>
<evidence type="ECO:0000256" key="3">
    <source>
        <dbReference type="ARBA" id="ARBA00022679"/>
    </source>
</evidence>
<dbReference type="GO" id="GO:0044205">
    <property type="term" value="P:'de novo' UMP biosynthetic process"/>
    <property type="evidence" value="ECO:0007669"/>
    <property type="project" value="UniProtKB-UniRule"/>
</dbReference>
<dbReference type="InterPro" id="IPR036901">
    <property type="entry name" value="Asp/Orn_carbamoylTrfase_sf"/>
</dbReference>
<dbReference type="AlphaFoldDB" id="A0A0R1V9N1"/>
<dbReference type="GO" id="GO:0004070">
    <property type="term" value="F:aspartate carbamoyltransferase activity"/>
    <property type="evidence" value="ECO:0007669"/>
    <property type="project" value="UniProtKB-UniRule"/>
</dbReference>
<dbReference type="GO" id="GO:0016597">
    <property type="term" value="F:amino acid binding"/>
    <property type="evidence" value="ECO:0007669"/>
    <property type="project" value="InterPro"/>
</dbReference>
<reference evidence="10 11" key="1">
    <citation type="journal article" date="2015" name="Genome Announc.">
        <title>Expanding the biotechnology potential of lactobacilli through comparative genomics of 213 strains and associated genera.</title>
        <authorList>
            <person name="Sun Z."/>
            <person name="Harris H.M."/>
            <person name="McCann A."/>
            <person name="Guo C."/>
            <person name="Argimon S."/>
            <person name="Zhang W."/>
            <person name="Yang X."/>
            <person name="Jeffery I.B."/>
            <person name="Cooney J.C."/>
            <person name="Kagawa T.F."/>
            <person name="Liu W."/>
            <person name="Song Y."/>
            <person name="Salvetti E."/>
            <person name="Wrobel A."/>
            <person name="Rasinkangas P."/>
            <person name="Parkhill J."/>
            <person name="Rea M.C."/>
            <person name="O'Sullivan O."/>
            <person name="Ritari J."/>
            <person name="Douillard F.P."/>
            <person name="Paul Ross R."/>
            <person name="Yang R."/>
            <person name="Briner A.E."/>
            <person name="Felis G.E."/>
            <person name="de Vos W.M."/>
            <person name="Barrangou R."/>
            <person name="Klaenhammer T.R."/>
            <person name="Caufield P.W."/>
            <person name="Cui Y."/>
            <person name="Zhang H."/>
            <person name="O'Toole P.W."/>
        </authorList>
    </citation>
    <scope>NUCLEOTIDE SEQUENCE [LARGE SCALE GENOMIC DNA]</scope>
    <source>
        <strain evidence="10 11">DSM 16230</strain>
    </source>
</reference>
<feature type="binding site" evidence="7">
    <location>
        <position position="58"/>
    </location>
    <ligand>
        <name>carbamoyl phosphate</name>
        <dbReference type="ChEBI" id="CHEBI:58228"/>
    </ligand>
</feature>
<dbReference type="InterPro" id="IPR006130">
    <property type="entry name" value="Asp/Orn_carbamoylTrfase"/>
</dbReference>
<dbReference type="PANTHER" id="PTHR45753:SF6">
    <property type="entry name" value="ASPARTATE CARBAMOYLTRANSFERASE"/>
    <property type="match status" value="1"/>
</dbReference>
<protein>
    <recommendedName>
        <fullName evidence="7">Aspartate carbamoyltransferase</fullName>
        <ecNumber evidence="7">2.1.3.2</ecNumber>
    </recommendedName>
    <alternativeName>
        <fullName evidence="7">Aspartate transcarbamylase</fullName>
        <shortName evidence="7">ATCase</shortName>
    </alternativeName>
</protein>
<proteinExistence type="inferred from homology"/>
<evidence type="ECO:0000256" key="6">
    <source>
        <dbReference type="ARBA" id="ARBA00048859"/>
    </source>
</evidence>
<dbReference type="Gene3D" id="3.40.50.1370">
    <property type="entry name" value="Aspartate/ornithine carbamoyltransferase"/>
    <property type="match status" value="2"/>
</dbReference>